<gene>
    <name evidence="1" type="ORF">THF1A12_190037</name>
</gene>
<dbReference type="Proteomes" id="UP001295462">
    <property type="component" value="Unassembled WGS sequence"/>
</dbReference>
<protein>
    <submittedName>
        <fullName evidence="1">Uncharacterized protein</fullName>
    </submittedName>
</protein>
<proteinExistence type="predicted"/>
<dbReference type="AlphaFoldDB" id="A0AAU9QLN4"/>
<comment type="caution">
    <text evidence="1">The sequence shown here is derived from an EMBL/GenBank/DDBJ whole genome shotgun (WGS) entry which is preliminary data.</text>
</comment>
<name>A0AAU9QLN4_9VIBR</name>
<accession>A0AAU9QLN4</accession>
<organism evidence="1 2">
    <name type="scientific">Vibrio jasicida</name>
    <dbReference type="NCBI Taxonomy" id="766224"/>
    <lineage>
        <taxon>Bacteria</taxon>
        <taxon>Pseudomonadati</taxon>
        <taxon>Pseudomonadota</taxon>
        <taxon>Gammaproteobacteria</taxon>
        <taxon>Vibrionales</taxon>
        <taxon>Vibrionaceae</taxon>
        <taxon>Vibrio</taxon>
    </lineage>
</organism>
<evidence type="ECO:0000313" key="2">
    <source>
        <dbReference type="Proteomes" id="UP001295462"/>
    </source>
</evidence>
<reference evidence="1" key="1">
    <citation type="submission" date="2022-01" db="EMBL/GenBank/DDBJ databases">
        <authorList>
            <person name="Lagorce A."/>
        </authorList>
    </citation>
    <scope>NUCLEOTIDE SEQUENCE</scope>
    <source>
        <strain evidence="1">Th15_F1_A12</strain>
    </source>
</reference>
<sequence>MLFNNYTEISLGVNIAEQSLLQAPSIRKTLDLVSSFEVYCESIIIKSE</sequence>
<evidence type="ECO:0000313" key="1">
    <source>
        <dbReference type="EMBL" id="CAH1582928.1"/>
    </source>
</evidence>
<dbReference type="EMBL" id="CAKMUD010000071">
    <property type="protein sequence ID" value="CAH1582928.1"/>
    <property type="molecule type" value="Genomic_DNA"/>
</dbReference>